<dbReference type="EMBL" id="LATX01001139">
    <property type="protein sequence ID" value="KTB43576.1"/>
    <property type="molecule type" value="Genomic_DNA"/>
</dbReference>
<dbReference type="AlphaFoldDB" id="A0A0W0G4Y8"/>
<name>A0A0W0G4Y8_MONRR</name>
<comment type="caution">
    <text evidence="1">The sequence shown here is derived from an EMBL/GenBank/DDBJ whole genome shotgun (WGS) entry which is preliminary data.</text>
</comment>
<reference evidence="1 2" key="1">
    <citation type="submission" date="2015-12" db="EMBL/GenBank/DDBJ databases">
        <title>Draft genome sequence of Moniliophthora roreri, the causal agent of frosty pod rot of cacao.</title>
        <authorList>
            <person name="Aime M.C."/>
            <person name="Diaz-Valderrama J.R."/>
            <person name="Kijpornyongpan T."/>
            <person name="Phillips-Mora W."/>
        </authorList>
    </citation>
    <scope>NUCLEOTIDE SEQUENCE [LARGE SCALE GENOMIC DNA]</scope>
    <source>
        <strain evidence="1 2">MCA 2952</strain>
    </source>
</reference>
<protein>
    <submittedName>
        <fullName evidence="1">Uncharacterized protein</fullName>
    </submittedName>
</protein>
<proteinExistence type="predicted"/>
<accession>A0A0W0G4Y8</accession>
<organism evidence="1 2">
    <name type="scientific">Moniliophthora roreri</name>
    <name type="common">Frosty pod rot fungus</name>
    <name type="synonym">Monilia roreri</name>
    <dbReference type="NCBI Taxonomy" id="221103"/>
    <lineage>
        <taxon>Eukaryota</taxon>
        <taxon>Fungi</taxon>
        <taxon>Dikarya</taxon>
        <taxon>Basidiomycota</taxon>
        <taxon>Agaricomycotina</taxon>
        <taxon>Agaricomycetes</taxon>
        <taxon>Agaricomycetidae</taxon>
        <taxon>Agaricales</taxon>
        <taxon>Marasmiineae</taxon>
        <taxon>Marasmiaceae</taxon>
        <taxon>Moniliophthora</taxon>
    </lineage>
</organism>
<sequence length="113" mass="13408">MDPILMALEQSNQQRLEDVQRRIELLLEVGITEREPVRSEKLIKKMQKAASYRTEYWDEKGAMEELMILLRVKMDISEAEACLKTIEKRERLRARLEYLQRIANEKCGSEKSH</sequence>
<dbReference type="Proteomes" id="UP000054988">
    <property type="component" value="Unassembled WGS sequence"/>
</dbReference>
<gene>
    <name evidence="1" type="ORF">WG66_3874</name>
</gene>
<evidence type="ECO:0000313" key="1">
    <source>
        <dbReference type="EMBL" id="KTB43576.1"/>
    </source>
</evidence>
<evidence type="ECO:0000313" key="2">
    <source>
        <dbReference type="Proteomes" id="UP000054988"/>
    </source>
</evidence>